<organism evidence="2 3">
    <name type="scientific">Zymomonas mobilis</name>
    <dbReference type="NCBI Taxonomy" id="542"/>
    <lineage>
        <taxon>Bacteria</taxon>
        <taxon>Pseudomonadati</taxon>
        <taxon>Pseudomonadota</taxon>
        <taxon>Alphaproteobacteria</taxon>
        <taxon>Sphingomonadales</taxon>
        <taxon>Zymomonadaceae</taxon>
        <taxon>Zymomonas</taxon>
    </lineage>
</organism>
<dbReference type="PROSITE" id="PS51257">
    <property type="entry name" value="PROKAR_LIPOPROTEIN"/>
    <property type="match status" value="1"/>
</dbReference>
<dbReference type="AlphaFoldDB" id="A0A542W380"/>
<feature type="region of interest" description="Disordered" evidence="1">
    <location>
        <begin position="28"/>
        <end position="95"/>
    </location>
</feature>
<evidence type="ECO:0000313" key="3">
    <source>
        <dbReference type="Proteomes" id="UP000316887"/>
    </source>
</evidence>
<accession>A0A542W380</accession>
<proteinExistence type="predicted"/>
<evidence type="ECO:0000256" key="1">
    <source>
        <dbReference type="SAM" id="MobiDB-lite"/>
    </source>
</evidence>
<reference evidence="2 3" key="1">
    <citation type="submission" date="2019-06" db="EMBL/GenBank/DDBJ databases">
        <title>Genome sequencing of Zymomonas mobilis strains for genetic engineering and biofuel applications.</title>
        <authorList>
            <person name="Teravest M."/>
        </authorList>
    </citation>
    <scope>NUCLEOTIDE SEQUENCE [LARGE SCALE GENOMIC DNA]</scope>
    <source>
        <strain evidence="2 3">AN0101</strain>
    </source>
</reference>
<name>A0A542W380_ZYMMB</name>
<comment type="caution">
    <text evidence="2">The sequence shown here is derived from an EMBL/GenBank/DDBJ whole genome shotgun (WGS) entry which is preliminary data.</text>
</comment>
<dbReference type="OrthoDB" id="9931322at2"/>
<gene>
    <name evidence="2" type="ORF">FBY58_1660</name>
</gene>
<dbReference type="Proteomes" id="UP000316887">
    <property type="component" value="Unassembled WGS sequence"/>
</dbReference>
<evidence type="ECO:0000313" key="2">
    <source>
        <dbReference type="EMBL" id="TQL18046.1"/>
    </source>
</evidence>
<dbReference type="EMBL" id="VFOF01000001">
    <property type="protein sequence ID" value="TQL18046.1"/>
    <property type="molecule type" value="Genomic_DNA"/>
</dbReference>
<evidence type="ECO:0008006" key="4">
    <source>
        <dbReference type="Google" id="ProtNLM"/>
    </source>
</evidence>
<feature type="compositionally biased region" description="Acidic residues" evidence="1">
    <location>
        <begin position="44"/>
        <end position="63"/>
    </location>
</feature>
<dbReference type="RefSeq" id="WP_141920483.1">
    <property type="nucleotide sequence ID" value="NZ_VFOF01000001.1"/>
</dbReference>
<sequence length="95" mass="10318">MLTPVRILKPLALAASFIFLGACHHSSNRALPDQNQEMANADEIAADDDENSSNIEADIEDVPSDNLKMPENAALDSESARYPSAVEHPSKTKKK</sequence>
<protein>
    <recommendedName>
        <fullName evidence="4">Lipoprotein</fullName>
    </recommendedName>
</protein>